<feature type="signal peptide" evidence="15">
    <location>
        <begin position="1"/>
        <end position="35"/>
    </location>
</feature>
<feature type="chain" id="PRO_5025366759" description="RING-type E3 ubiquitin transferase" evidence="15">
    <location>
        <begin position="36"/>
        <end position="317"/>
    </location>
</feature>
<keyword evidence="10" id="KW-0833">Ubl conjugation pathway</keyword>
<evidence type="ECO:0000313" key="18">
    <source>
        <dbReference type="Proteomes" id="UP000428333"/>
    </source>
</evidence>
<comment type="similarity">
    <text evidence="14">Belongs to the RING-type zinc finger family. ATL subfamily.</text>
</comment>
<comment type="subcellular location">
    <subcellularLocation>
        <location evidence="2">Membrane</location>
        <topology evidence="2">Single-pass membrane protein</topology>
    </subcellularLocation>
</comment>
<evidence type="ECO:0000256" key="11">
    <source>
        <dbReference type="ARBA" id="ARBA00022833"/>
    </source>
</evidence>
<evidence type="ECO:0000259" key="16">
    <source>
        <dbReference type="Pfam" id="PF13947"/>
    </source>
</evidence>
<keyword evidence="6" id="KW-0812">Transmembrane</keyword>
<evidence type="ECO:0000256" key="12">
    <source>
        <dbReference type="ARBA" id="ARBA00022989"/>
    </source>
</evidence>
<gene>
    <name evidence="17" type="ORF">C3L33_11396</name>
</gene>
<name>A0A6A4LQ95_9ERIC</name>
<comment type="caution">
    <text evidence="17">The sequence shown here is derived from an EMBL/GenBank/DDBJ whole genome shotgun (WGS) entry which is preliminary data.</text>
</comment>
<dbReference type="PANTHER" id="PTHR46279:SF9">
    <property type="entry name" value="OS01G0116300 PROTEIN"/>
    <property type="match status" value="1"/>
</dbReference>
<evidence type="ECO:0000256" key="6">
    <source>
        <dbReference type="ARBA" id="ARBA00022692"/>
    </source>
</evidence>
<comment type="pathway">
    <text evidence="3">Protein modification; protein ubiquitination.</text>
</comment>
<evidence type="ECO:0000256" key="3">
    <source>
        <dbReference type="ARBA" id="ARBA00004906"/>
    </source>
</evidence>
<dbReference type="GO" id="GO:0016020">
    <property type="term" value="C:membrane"/>
    <property type="evidence" value="ECO:0007669"/>
    <property type="project" value="UniProtKB-SubCell"/>
</dbReference>
<dbReference type="GO" id="GO:0030247">
    <property type="term" value="F:polysaccharide binding"/>
    <property type="evidence" value="ECO:0007669"/>
    <property type="project" value="InterPro"/>
</dbReference>
<evidence type="ECO:0000256" key="10">
    <source>
        <dbReference type="ARBA" id="ARBA00022786"/>
    </source>
</evidence>
<dbReference type="InterPro" id="IPR046948">
    <property type="entry name" value="ATL20-22-like"/>
</dbReference>
<evidence type="ECO:0000256" key="13">
    <source>
        <dbReference type="ARBA" id="ARBA00023136"/>
    </source>
</evidence>
<accession>A0A6A4LQ95</accession>
<keyword evidence="8 15" id="KW-0732">Signal</keyword>
<organism evidence="17 18">
    <name type="scientific">Rhododendron williamsianum</name>
    <dbReference type="NCBI Taxonomy" id="262921"/>
    <lineage>
        <taxon>Eukaryota</taxon>
        <taxon>Viridiplantae</taxon>
        <taxon>Streptophyta</taxon>
        <taxon>Embryophyta</taxon>
        <taxon>Tracheophyta</taxon>
        <taxon>Spermatophyta</taxon>
        <taxon>Magnoliopsida</taxon>
        <taxon>eudicotyledons</taxon>
        <taxon>Gunneridae</taxon>
        <taxon>Pentapetalae</taxon>
        <taxon>asterids</taxon>
        <taxon>Ericales</taxon>
        <taxon>Ericaceae</taxon>
        <taxon>Ericoideae</taxon>
        <taxon>Rhodoreae</taxon>
        <taxon>Rhododendron</taxon>
    </lineage>
</organism>
<dbReference type="OrthoDB" id="547665at2759"/>
<dbReference type="GO" id="GO:0008270">
    <property type="term" value="F:zinc ion binding"/>
    <property type="evidence" value="ECO:0007669"/>
    <property type="project" value="UniProtKB-KW"/>
</dbReference>
<evidence type="ECO:0000256" key="4">
    <source>
        <dbReference type="ARBA" id="ARBA00012483"/>
    </source>
</evidence>
<evidence type="ECO:0000256" key="9">
    <source>
        <dbReference type="ARBA" id="ARBA00022771"/>
    </source>
</evidence>
<evidence type="ECO:0000313" key="17">
    <source>
        <dbReference type="EMBL" id="KAE9456707.1"/>
    </source>
</evidence>
<dbReference type="Proteomes" id="UP000428333">
    <property type="component" value="Linkage Group LG06"/>
</dbReference>
<keyword evidence="5" id="KW-0808">Transferase</keyword>
<evidence type="ECO:0000256" key="2">
    <source>
        <dbReference type="ARBA" id="ARBA00004167"/>
    </source>
</evidence>
<feature type="non-terminal residue" evidence="17">
    <location>
        <position position="1"/>
    </location>
</feature>
<keyword evidence="13" id="KW-0472">Membrane</keyword>
<evidence type="ECO:0000256" key="14">
    <source>
        <dbReference type="ARBA" id="ARBA00024209"/>
    </source>
</evidence>
<dbReference type="PANTHER" id="PTHR46279">
    <property type="entry name" value="RING/U-BOX SUPERFAMILY PROTEIN"/>
    <property type="match status" value="1"/>
</dbReference>
<keyword evidence="12" id="KW-1133">Transmembrane helix</keyword>
<dbReference type="GO" id="GO:0061630">
    <property type="term" value="F:ubiquitin protein ligase activity"/>
    <property type="evidence" value="ECO:0007669"/>
    <property type="project" value="UniProtKB-EC"/>
</dbReference>
<keyword evidence="7" id="KW-0479">Metal-binding</keyword>
<dbReference type="AlphaFoldDB" id="A0A6A4LQ95"/>
<comment type="catalytic activity">
    <reaction evidence="1">
        <text>S-ubiquitinyl-[E2 ubiquitin-conjugating enzyme]-L-cysteine + [acceptor protein]-L-lysine = [E2 ubiquitin-conjugating enzyme]-L-cysteine + N(6)-ubiquitinyl-[acceptor protein]-L-lysine.</text>
        <dbReference type="EC" id="2.3.2.27"/>
    </reaction>
</comment>
<dbReference type="Pfam" id="PF13947">
    <property type="entry name" value="GUB_WAK_bind"/>
    <property type="match status" value="1"/>
</dbReference>
<evidence type="ECO:0000256" key="15">
    <source>
        <dbReference type="SAM" id="SignalP"/>
    </source>
</evidence>
<proteinExistence type="inferred from homology"/>
<evidence type="ECO:0000256" key="7">
    <source>
        <dbReference type="ARBA" id="ARBA00022723"/>
    </source>
</evidence>
<keyword evidence="11" id="KW-0862">Zinc</keyword>
<evidence type="ECO:0000256" key="8">
    <source>
        <dbReference type="ARBA" id="ARBA00022729"/>
    </source>
</evidence>
<evidence type="ECO:0000256" key="5">
    <source>
        <dbReference type="ARBA" id="ARBA00022679"/>
    </source>
</evidence>
<dbReference type="EMBL" id="QEFC01001576">
    <property type="protein sequence ID" value="KAE9456707.1"/>
    <property type="molecule type" value="Genomic_DNA"/>
</dbReference>
<reference evidence="17 18" key="1">
    <citation type="journal article" date="2019" name="Genome Biol. Evol.">
        <title>The Rhododendron genome and chromosomal organization provide insight into shared whole-genome duplications across the heath family (Ericaceae).</title>
        <authorList>
            <person name="Soza V.L."/>
            <person name="Lindsley D."/>
            <person name="Waalkes A."/>
            <person name="Ramage E."/>
            <person name="Patwardhan R.P."/>
            <person name="Burton J.N."/>
            <person name="Adey A."/>
            <person name="Kumar A."/>
            <person name="Qiu R."/>
            <person name="Shendure J."/>
            <person name="Hall B."/>
        </authorList>
    </citation>
    <scope>NUCLEOTIDE SEQUENCE [LARGE SCALE GENOMIC DNA]</scope>
    <source>
        <strain evidence="17">RSF 1966-606</strain>
    </source>
</reference>
<feature type="domain" description="Wall-associated receptor kinase galacturonan-binding" evidence="16">
    <location>
        <begin position="46"/>
        <end position="112"/>
    </location>
</feature>
<dbReference type="InterPro" id="IPR025287">
    <property type="entry name" value="WAK_GUB"/>
</dbReference>
<evidence type="ECO:0000256" key="1">
    <source>
        <dbReference type="ARBA" id="ARBA00000900"/>
    </source>
</evidence>
<keyword evidence="9" id="KW-0863">Zinc-finger</keyword>
<protein>
    <recommendedName>
        <fullName evidence="4">RING-type E3 ubiquitin transferase</fullName>
        <ecNumber evidence="4">2.3.2.27</ecNumber>
    </recommendedName>
</protein>
<keyword evidence="18" id="KW-1185">Reference proteome</keyword>
<dbReference type="EC" id="2.3.2.27" evidence="4"/>
<sequence length="317" mass="36991">MEELHISTGSSSTKNKLMIFLFLLFFFLLQAGVGAQADDRNRDYECLPMRCGAKGPEIRFPFWLKDRQPESCGYGPGFALTCNPTNNTETLLDYPFSFKVAVTEINYYCQLIRYEFSGNYDPHQQNLSLILNTSPFSPFQLWLNTVREYEVFDCRFFSGSSYGYSYEYSYGYSYEYSYGHSYDTFCEYPIFSCPSSLADSFIYNYNEFNEYAPLPWLSRPGHNLFLMNSNYLITRTLLNCSKMHTLSVPCFYLRQDVYDSDGLWGWSAWSEPNCTKCENSTYCRLSRSNHSKMNETECFDIPKPPRGTSHHLILRKI</sequence>